<dbReference type="Pfam" id="PF00005">
    <property type="entry name" value="ABC_tran"/>
    <property type="match status" value="1"/>
</dbReference>
<reference evidence="11 12" key="1">
    <citation type="journal article" date="2023" name="BMC Biotechnol.">
        <title>Vitis rotundifolia cv Carlos genome sequencing.</title>
        <authorList>
            <person name="Huff M."/>
            <person name="Hulse-Kemp A."/>
            <person name="Scheffler B."/>
            <person name="Youngblood R."/>
            <person name="Simpson S."/>
            <person name="Babiker E."/>
            <person name="Staton M."/>
        </authorList>
    </citation>
    <scope>NUCLEOTIDE SEQUENCE [LARGE SCALE GENOMIC DNA]</scope>
    <source>
        <tissue evidence="11">Leaf</tissue>
    </source>
</reference>
<evidence type="ECO:0000313" key="11">
    <source>
        <dbReference type="EMBL" id="KAJ9681683.1"/>
    </source>
</evidence>
<accession>A0AA39DE80</accession>
<dbReference type="InterPro" id="IPR003439">
    <property type="entry name" value="ABC_transporter-like_ATP-bd"/>
</dbReference>
<dbReference type="Proteomes" id="UP001168098">
    <property type="component" value="Unassembled WGS sequence"/>
</dbReference>
<dbReference type="InterPro" id="IPR013525">
    <property type="entry name" value="ABC2_TM"/>
</dbReference>
<feature type="transmembrane region" description="Helical" evidence="9">
    <location>
        <begin position="1461"/>
        <end position="1483"/>
    </location>
</feature>
<dbReference type="SUPFAM" id="SSF52540">
    <property type="entry name" value="P-loop containing nucleoside triphosphate hydrolases"/>
    <property type="match status" value="2"/>
</dbReference>
<feature type="transmembrane region" description="Helical" evidence="9">
    <location>
        <begin position="739"/>
        <end position="760"/>
    </location>
</feature>
<keyword evidence="2" id="KW-0813">Transport</keyword>
<comment type="subcellular location">
    <subcellularLocation>
        <location evidence="1">Membrane</location>
        <topology evidence="1">Multi-pass membrane protein</topology>
    </subcellularLocation>
</comment>
<feature type="transmembrane region" description="Helical" evidence="9">
    <location>
        <begin position="1551"/>
        <end position="1572"/>
    </location>
</feature>
<feature type="transmembrane region" description="Helical" evidence="9">
    <location>
        <begin position="1432"/>
        <end position="1454"/>
    </location>
</feature>
<protein>
    <recommendedName>
        <fullName evidence="10">ABC transporter domain-containing protein</fullName>
    </recommendedName>
</protein>
<keyword evidence="3 9" id="KW-0812">Transmembrane</keyword>
<feature type="transmembrane region" description="Helical" evidence="9">
    <location>
        <begin position="1391"/>
        <end position="1412"/>
    </location>
</feature>
<dbReference type="InterPro" id="IPR003593">
    <property type="entry name" value="AAA+_ATPase"/>
</dbReference>
<feature type="transmembrane region" description="Helical" evidence="9">
    <location>
        <begin position="772"/>
        <end position="790"/>
    </location>
</feature>
<name>A0AA39DE80_VITRO</name>
<feature type="region of interest" description="Disordered" evidence="8">
    <location>
        <begin position="64"/>
        <end position="83"/>
    </location>
</feature>
<keyword evidence="12" id="KW-1185">Reference proteome</keyword>
<evidence type="ECO:0000256" key="9">
    <source>
        <dbReference type="SAM" id="Phobius"/>
    </source>
</evidence>
<feature type="transmembrane region" description="Helical" evidence="9">
    <location>
        <begin position="1351"/>
        <end position="1370"/>
    </location>
</feature>
<feature type="transmembrane region" description="Helical" evidence="9">
    <location>
        <begin position="863"/>
        <end position="884"/>
    </location>
</feature>
<keyword evidence="5" id="KW-0067">ATP-binding</keyword>
<proteinExistence type="predicted"/>
<feature type="transmembrane region" description="Helical" evidence="9">
    <location>
        <begin position="1319"/>
        <end position="1339"/>
    </location>
</feature>
<evidence type="ECO:0000256" key="6">
    <source>
        <dbReference type="ARBA" id="ARBA00022989"/>
    </source>
</evidence>
<feature type="domain" description="ABC transporter" evidence="10">
    <location>
        <begin position="162"/>
        <end position="418"/>
    </location>
</feature>
<evidence type="ECO:0000256" key="8">
    <source>
        <dbReference type="SAM" id="MobiDB-lite"/>
    </source>
</evidence>
<dbReference type="InterPro" id="IPR027417">
    <property type="entry name" value="P-loop_NTPase"/>
</dbReference>
<evidence type="ECO:0000256" key="2">
    <source>
        <dbReference type="ARBA" id="ARBA00022448"/>
    </source>
</evidence>
<evidence type="ECO:0000256" key="4">
    <source>
        <dbReference type="ARBA" id="ARBA00022741"/>
    </source>
</evidence>
<evidence type="ECO:0000256" key="7">
    <source>
        <dbReference type="ARBA" id="ARBA00023136"/>
    </source>
</evidence>
<evidence type="ECO:0000313" key="12">
    <source>
        <dbReference type="Proteomes" id="UP001168098"/>
    </source>
</evidence>
<dbReference type="SMART" id="SM00382">
    <property type="entry name" value="AAA"/>
    <property type="match status" value="2"/>
</dbReference>
<dbReference type="GO" id="GO:0005886">
    <property type="term" value="C:plasma membrane"/>
    <property type="evidence" value="ECO:0007669"/>
    <property type="project" value="UniProtKB-ARBA"/>
</dbReference>
<keyword evidence="7 9" id="KW-0472">Membrane</keyword>
<evidence type="ECO:0000256" key="3">
    <source>
        <dbReference type="ARBA" id="ARBA00022692"/>
    </source>
</evidence>
<dbReference type="GO" id="GO:0016887">
    <property type="term" value="F:ATP hydrolysis activity"/>
    <property type="evidence" value="ECO:0007669"/>
    <property type="project" value="InterPro"/>
</dbReference>
<keyword evidence="4" id="KW-0547">Nucleotide-binding</keyword>
<dbReference type="GO" id="GO:0140359">
    <property type="term" value="F:ABC-type transporter activity"/>
    <property type="evidence" value="ECO:0007669"/>
    <property type="project" value="InterPro"/>
</dbReference>
<keyword evidence="6 9" id="KW-1133">Transmembrane helix</keyword>
<evidence type="ECO:0000256" key="1">
    <source>
        <dbReference type="ARBA" id="ARBA00004141"/>
    </source>
</evidence>
<feature type="transmembrane region" description="Helical" evidence="9">
    <location>
        <begin position="658"/>
        <end position="680"/>
    </location>
</feature>
<dbReference type="Pfam" id="PF01061">
    <property type="entry name" value="ABC2_membrane"/>
    <property type="match status" value="2"/>
</dbReference>
<dbReference type="Gene3D" id="3.40.50.300">
    <property type="entry name" value="P-loop containing nucleotide triphosphate hydrolases"/>
    <property type="match status" value="2"/>
</dbReference>
<feature type="transmembrane region" description="Helical" evidence="9">
    <location>
        <begin position="629"/>
        <end position="646"/>
    </location>
</feature>
<organism evidence="11 12">
    <name type="scientific">Vitis rotundifolia</name>
    <name type="common">Muscadine grape</name>
    <dbReference type="NCBI Taxonomy" id="103349"/>
    <lineage>
        <taxon>Eukaryota</taxon>
        <taxon>Viridiplantae</taxon>
        <taxon>Streptophyta</taxon>
        <taxon>Embryophyta</taxon>
        <taxon>Tracheophyta</taxon>
        <taxon>Spermatophyta</taxon>
        <taxon>Magnoliopsida</taxon>
        <taxon>eudicotyledons</taxon>
        <taxon>Gunneridae</taxon>
        <taxon>Pentapetalae</taxon>
        <taxon>rosids</taxon>
        <taxon>Vitales</taxon>
        <taxon>Vitaceae</taxon>
        <taxon>Viteae</taxon>
        <taxon>Vitis</taxon>
    </lineage>
</organism>
<dbReference type="PANTHER" id="PTHR19241">
    <property type="entry name" value="ATP-BINDING CASSETTE TRANSPORTER"/>
    <property type="match status" value="1"/>
</dbReference>
<feature type="domain" description="ABC transporter" evidence="10">
    <location>
        <begin position="978"/>
        <end position="1224"/>
    </location>
</feature>
<dbReference type="EMBL" id="JARBHA010000014">
    <property type="protein sequence ID" value="KAJ9681683.1"/>
    <property type="molecule type" value="Genomic_DNA"/>
</dbReference>
<gene>
    <name evidence="11" type="ORF">PVL29_017865</name>
</gene>
<sequence length="1580" mass="176862">MELITSFNSDYSIETDADSVVTLQNLSGGGEASPEVRCRIENASPETARHVALRMYESMKRHGLTGEASEALRRGGGDGGGMTEEIMVEGEGEVRKKSEELMGMDYLLKDGFVSYLRDVARITPPIPQQVVRFSNINYTRKFEVSSDGYDTFGNKLVGFFVGPLKTLLKRKNSIELQILKGVDGYIMPGSMTLLLGPPGSGKSSLLQILAGRVEQIKDSVFKGLVMYNDKVASEIHLSRLIAYVSGQLNKHIPFLSVRETLEFARDCTQGLRPENFTPQMRKFFAHALVEGQDPFLEYILEILSLKEIEQKLVGEAISDIDRQKLTTAELALGTYSVMLYDQPLLGSDPAATYDLVDTIRTISRIQQSSAIMSLTQLSQEVFDLFDRIILLGDGHVVFQGPQQDAVPHFTNLGYMKPSYVESYEFLEDIVAGYGSQYMVSGATPLGLDELVKCYKASDHYKDIMRIVSGDDVKHTYWVESEPGLGLSLKTPSKYHCSVDAQLRRETELIVAKLSTKVGHSGGIETTGRVQVGDVVTAISMNNEEMQYLSVGPQKIQHGRASHVYSMLKQAQGQIRLQVDRYKEEEEEYQSQWEQFQRPFVQTWWKSTKTLINRQVKITKRLHALIKLRLFQAIILGIFGGTLFYKLGGEYTQQQMNSVRALGFVSTMSIMLINLVQLPLYMLQRPIFYKHRAQRFFRASSYIVAHFIVNLPQTLVETLAYALCVYFLAGLPLEGNGAPFFEYLVLLFLVANFGSSVFFFLSAISSIPEIGNALSGLLISISLLFSGFVIFPSNVPAYWKWLIYVNPIHSANILFCSLQFNNGYTDPCSNYLGQLPFCDQFPTMTVGKAYLNFYELAENSKRPWLPYAILLGWTVIANLLALLGLKKIEFTEMSQSLPHLKRTPVIGNYVEDTDTEFQSFNTNSGQSSDYATSRYSRPKNSWSGHGKMNNSSGDEKWIEEFHVDLERKGLGIPVEPVTLLFENLSFTGYDKGTKESTSVFDNITGYAFPGNMLALLGGSRTSKATLLKCLAGRKPLNGCLTGNLNANDISAGTFSRLIGYVEKLDAHQPYLSVHETLQFSAALRLGQAISLTNRCIHVELVLNQLDLMPYSNQLVSSLRDATGRTFEIAKKMTIAVELAANPSILYLEEPISGLDTAGTLTILNILSQVSDSGRVIVASLTHPNVRALSFFDQALILTREGHQAYFGSIGSNCNELLNYFVSIPNSPYYTIRESPISFVMRTLGLGIKNRVNPPQNFAEIYKASSSHDITKKEISSMKKLTKTRTLKGLSSTYPTPYSQQASLVLLRTQRFLWRNVQYTFGRLTGCMVIAILMGSLYFQIGYNDVYSMASRALYIYMQVILIGVISANNVIPQIGTDRLVYFRERRARMYHPIFYPISWAVGEIPYFLIATLVVVGIGNSMAGIGTGSASDFLLYWLVLFVFTLGVTYFGMMITFLAPVPTLAAFSVSIVTSMWVSTSGVVVVLSDIRFYRWMYWSNPFQFAMNVMTTISFYCDTEKCTSACRCPRLPDGSYVWDRLANARSLSHNRIGTDILILSIMCMLFASLAFLFFIVLKHNSPPHM</sequence>
<dbReference type="GO" id="GO:0005524">
    <property type="term" value="F:ATP binding"/>
    <property type="evidence" value="ECO:0007669"/>
    <property type="project" value="UniProtKB-KW"/>
</dbReference>
<evidence type="ECO:0000259" key="10">
    <source>
        <dbReference type="PROSITE" id="PS50893"/>
    </source>
</evidence>
<comment type="caution">
    <text evidence="11">The sequence shown here is derived from an EMBL/GenBank/DDBJ whole genome shotgun (WGS) entry which is preliminary data.</text>
</comment>
<feature type="region of interest" description="Disordered" evidence="8">
    <location>
        <begin position="917"/>
        <end position="949"/>
    </location>
</feature>
<dbReference type="PROSITE" id="PS50893">
    <property type="entry name" value="ABC_TRANSPORTER_2"/>
    <property type="match status" value="2"/>
</dbReference>
<evidence type="ECO:0000256" key="5">
    <source>
        <dbReference type="ARBA" id="ARBA00022840"/>
    </source>
</evidence>